<evidence type="ECO:0000256" key="4">
    <source>
        <dbReference type="ARBA" id="ARBA00023163"/>
    </source>
</evidence>
<dbReference type="PANTHER" id="PTHR43133">
    <property type="entry name" value="RNA POLYMERASE ECF-TYPE SIGMA FACTO"/>
    <property type="match status" value="1"/>
</dbReference>
<keyword evidence="3" id="KW-0731">Sigma factor</keyword>
<evidence type="ECO:0000256" key="2">
    <source>
        <dbReference type="ARBA" id="ARBA00023015"/>
    </source>
</evidence>
<comment type="similarity">
    <text evidence="1">Belongs to the sigma-70 factor family. ECF subfamily.</text>
</comment>
<dbReference type="Gene3D" id="1.10.1740.10">
    <property type="match status" value="1"/>
</dbReference>
<keyword evidence="2" id="KW-0805">Transcription regulation</keyword>
<evidence type="ECO:0000313" key="8">
    <source>
        <dbReference type="Proteomes" id="UP000305709"/>
    </source>
</evidence>
<protein>
    <submittedName>
        <fullName evidence="7">Sigma-70 family RNA polymerase sigma factor</fullName>
    </submittedName>
</protein>
<dbReference type="NCBIfam" id="TIGR02937">
    <property type="entry name" value="sigma70-ECF"/>
    <property type="match status" value="1"/>
</dbReference>
<dbReference type="Proteomes" id="UP000305709">
    <property type="component" value="Unassembled WGS sequence"/>
</dbReference>
<evidence type="ECO:0000313" key="7">
    <source>
        <dbReference type="EMBL" id="TNC65815.1"/>
    </source>
</evidence>
<evidence type="ECO:0000259" key="5">
    <source>
        <dbReference type="Pfam" id="PF08281"/>
    </source>
</evidence>
<dbReference type="GO" id="GO:0016987">
    <property type="term" value="F:sigma factor activity"/>
    <property type="evidence" value="ECO:0007669"/>
    <property type="project" value="UniProtKB-KW"/>
</dbReference>
<dbReference type="InterPro" id="IPR039425">
    <property type="entry name" value="RNA_pol_sigma-70-like"/>
</dbReference>
<accession>A0A5C4ND18</accession>
<evidence type="ECO:0000256" key="1">
    <source>
        <dbReference type="ARBA" id="ARBA00010641"/>
    </source>
</evidence>
<dbReference type="InterPro" id="IPR013249">
    <property type="entry name" value="RNA_pol_sigma70_r4_t2"/>
</dbReference>
<evidence type="ECO:0000256" key="3">
    <source>
        <dbReference type="ARBA" id="ARBA00023082"/>
    </source>
</evidence>
<dbReference type="InterPro" id="IPR013324">
    <property type="entry name" value="RNA_pol_sigma_r3/r4-like"/>
</dbReference>
<feature type="domain" description="RNA polymerase sigma factor 70 region 4 type 2" evidence="5">
    <location>
        <begin position="99"/>
        <end position="151"/>
    </location>
</feature>
<comment type="caution">
    <text evidence="7">The sequence shown here is derived from an EMBL/GenBank/DDBJ whole genome shotgun (WGS) entry which is preliminary data.</text>
</comment>
<dbReference type="Pfam" id="PF22029">
    <property type="entry name" value="PhyR_sigma2"/>
    <property type="match status" value="1"/>
</dbReference>
<dbReference type="InterPro" id="IPR053866">
    <property type="entry name" value="PhyR_sigma2"/>
</dbReference>
<dbReference type="InterPro" id="IPR014284">
    <property type="entry name" value="RNA_pol_sigma-70_dom"/>
</dbReference>
<dbReference type="Gene3D" id="1.10.10.10">
    <property type="entry name" value="Winged helix-like DNA-binding domain superfamily/Winged helix DNA-binding domain"/>
    <property type="match status" value="1"/>
</dbReference>
<dbReference type="CDD" id="cd06171">
    <property type="entry name" value="Sigma70_r4"/>
    <property type="match status" value="1"/>
</dbReference>
<dbReference type="SUPFAM" id="SSF88659">
    <property type="entry name" value="Sigma3 and sigma4 domains of RNA polymerase sigma factors"/>
    <property type="match status" value="1"/>
</dbReference>
<sequence length="168" mass="18786">MAKPDVVDQLPEHVASLRRYALVLTRNREDAEDLVQECLVRAIAAADTWRPGSDLRVWLFRILHNLHVSGLRKQKVRREATLVLPEAADGGQHARLELQQTLRALDTLPEEQRQPIILVALQDMSYADAAASLDVPIGTFMSRLGRGRAAMRRIVNGLANAKKIRLVA</sequence>
<dbReference type="InterPro" id="IPR036388">
    <property type="entry name" value="WH-like_DNA-bd_sf"/>
</dbReference>
<dbReference type="GO" id="GO:0003677">
    <property type="term" value="F:DNA binding"/>
    <property type="evidence" value="ECO:0007669"/>
    <property type="project" value="InterPro"/>
</dbReference>
<feature type="domain" description="PhyR sigma2" evidence="6">
    <location>
        <begin position="12"/>
        <end position="64"/>
    </location>
</feature>
<reference evidence="7 8" key="1">
    <citation type="submission" date="2019-06" db="EMBL/GenBank/DDBJ databases">
        <authorList>
            <person name="Jiang L."/>
        </authorList>
    </citation>
    <scope>NUCLEOTIDE SEQUENCE [LARGE SCALE GENOMIC DNA]</scope>
    <source>
        <strain evidence="7 8">YIM 48858</strain>
    </source>
</reference>
<dbReference type="SUPFAM" id="SSF88946">
    <property type="entry name" value="Sigma2 domain of RNA polymerase sigma factors"/>
    <property type="match status" value="1"/>
</dbReference>
<name>A0A5C4ND18_9RHOB</name>
<dbReference type="RefSeq" id="WP_139082964.1">
    <property type="nucleotide sequence ID" value="NZ_VDFV01000036.1"/>
</dbReference>
<dbReference type="PANTHER" id="PTHR43133:SF25">
    <property type="entry name" value="RNA POLYMERASE SIGMA FACTOR RFAY-RELATED"/>
    <property type="match status" value="1"/>
</dbReference>
<dbReference type="EMBL" id="VDFV01000036">
    <property type="protein sequence ID" value="TNC65815.1"/>
    <property type="molecule type" value="Genomic_DNA"/>
</dbReference>
<evidence type="ECO:0000259" key="6">
    <source>
        <dbReference type="Pfam" id="PF22029"/>
    </source>
</evidence>
<gene>
    <name evidence="7" type="ORF">FHG71_17370</name>
</gene>
<dbReference type="GO" id="GO:0006352">
    <property type="term" value="P:DNA-templated transcription initiation"/>
    <property type="evidence" value="ECO:0007669"/>
    <property type="project" value="InterPro"/>
</dbReference>
<keyword evidence="8" id="KW-1185">Reference proteome</keyword>
<organism evidence="7 8">
    <name type="scientific">Rubellimicrobium roseum</name>
    <dbReference type="NCBI Taxonomy" id="687525"/>
    <lineage>
        <taxon>Bacteria</taxon>
        <taxon>Pseudomonadati</taxon>
        <taxon>Pseudomonadota</taxon>
        <taxon>Alphaproteobacteria</taxon>
        <taxon>Rhodobacterales</taxon>
        <taxon>Roseobacteraceae</taxon>
        <taxon>Rubellimicrobium</taxon>
    </lineage>
</organism>
<dbReference type="Pfam" id="PF08281">
    <property type="entry name" value="Sigma70_r4_2"/>
    <property type="match status" value="1"/>
</dbReference>
<dbReference type="InterPro" id="IPR013325">
    <property type="entry name" value="RNA_pol_sigma_r2"/>
</dbReference>
<dbReference type="AlphaFoldDB" id="A0A5C4ND18"/>
<dbReference type="OrthoDB" id="9803470at2"/>
<keyword evidence="4" id="KW-0804">Transcription</keyword>
<proteinExistence type="inferred from homology"/>